<evidence type="ECO:0000313" key="1">
    <source>
        <dbReference type="EMBL" id="MEO3715941.1"/>
    </source>
</evidence>
<organism evidence="1 2">
    <name type="scientific">Roseateles flavus</name>
    <dbReference type="NCBI Taxonomy" id="3149041"/>
    <lineage>
        <taxon>Bacteria</taxon>
        <taxon>Pseudomonadati</taxon>
        <taxon>Pseudomonadota</taxon>
        <taxon>Betaproteobacteria</taxon>
        <taxon>Burkholderiales</taxon>
        <taxon>Sphaerotilaceae</taxon>
        <taxon>Roseateles</taxon>
    </lineage>
</organism>
<gene>
    <name evidence="1" type="ORF">ABDJ40_24495</name>
</gene>
<name>A0ABV0GLF0_9BURK</name>
<dbReference type="Proteomes" id="UP001462640">
    <property type="component" value="Unassembled WGS sequence"/>
</dbReference>
<evidence type="ECO:0000313" key="2">
    <source>
        <dbReference type="Proteomes" id="UP001462640"/>
    </source>
</evidence>
<feature type="non-terminal residue" evidence="1">
    <location>
        <position position="103"/>
    </location>
</feature>
<reference evidence="1 2" key="1">
    <citation type="submission" date="2024-05" db="EMBL/GenBank/DDBJ databases">
        <title>Roseateles sp. 2.12 16S ribosomal RNA gene Genome sequencing and assembly.</title>
        <authorList>
            <person name="Woo H."/>
        </authorList>
    </citation>
    <scope>NUCLEOTIDE SEQUENCE [LARGE SCALE GENOMIC DNA]</scope>
    <source>
        <strain evidence="1 2">2.12</strain>
    </source>
</reference>
<comment type="caution">
    <text evidence="1">The sequence shown here is derived from an EMBL/GenBank/DDBJ whole genome shotgun (WGS) entry which is preliminary data.</text>
</comment>
<dbReference type="EMBL" id="JBDPZC010000032">
    <property type="protein sequence ID" value="MEO3715941.1"/>
    <property type="molecule type" value="Genomic_DNA"/>
</dbReference>
<accession>A0ABV0GLF0</accession>
<sequence>MSTTPQNAVDIVDAAAQPAQAKQAAPAAAPRHPVRELLARYAAIFRAAWAMREELAGPKRLADERAFLPAAMALQETPPHPAPRRAAWVLCGLFLVALLWACL</sequence>
<protein>
    <submittedName>
        <fullName evidence="1">Uncharacterized protein</fullName>
    </submittedName>
</protein>
<proteinExistence type="predicted"/>
<keyword evidence="2" id="KW-1185">Reference proteome</keyword>